<protein>
    <submittedName>
        <fullName evidence="1">Uncharacterized protein</fullName>
    </submittedName>
</protein>
<sequence length="119" mass="12965">MVVIGMGGRRELGIRSWGLGKKGIGSWELGVGERRELGVRSWGLGKKGIGSWELGVGERRELGVGSWGLKEEKIGELDNHQLSTLFPHPPIPPSPHPPTLFPTQHSALSTQHSQCPAMR</sequence>
<name>A0ACD5GP82_9CYAN</name>
<keyword evidence="2" id="KW-1185">Reference proteome</keyword>
<evidence type="ECO:0000313" key="2">
    <source>
        <dbReference type="Proteomes" id="UP000095472"/>
    </source>
</evidence>
<dbReference type="Proteomes" id="UP000095472">
    <property type="component" value="Chromosome"/>
</dbReference>
<dbReference type="EMBL" id="CP182909">
    <property type="protein sequence ID" value="XPM62682.1"/>
    <property type="molecule type" value="Genomic_DNA"/>
</dbReference>
<accession>A0ACD5GP82</accession>
<evidence type="ECO:0000313" key="1">
    <source>
        <dbReference type="EMBL" id="XPM62682.1"/>
    </source>
</evidence>
<organism evidence="1 2">
    <name type="scientific">Desertifilum tharense IPPAS B-1220</name>
    <dbReference type="NCBI Taxonomy" id="1781255"/>
    <lineage>
        <taxon>Bacteria</taxon>
        <taxon>Bacillati</taxon>
        <taxon>Cyanobacteriota</taxon>
        <taxon>Cyanophyceae</taxon>
        <taxon>Desertifilales</taxon>
        <taxon>Desertifilaceae</taxon>
        <taxon>Desertifilum</taxon>
    </lineage>
</organism>
<proteinExistence type="predicted"/>
<reference evidence="1 2" key="1">
    <citation type="journal article" date="2016" name="Genome Announc.">
        <title>Draft Genome Sequence of the Thermotolerant Cyanobacterium Desertifilum sp. IPPAS B-1220.</title>
        <authorList>
            <person name="Mironov K.S."/>
            <person name="Sinetova M.A."/>
            <person name="Bolatkhan K."/>
            <person name="Zayadan B.K."/>
            <person name="Ustinova V.V."/>
            <person name="Kupriyanova E.V."/>
            <person name="Skrypnik A.N."/>
            <person name="Gogoleva N.E."/>
            <person name="Gogolev Y.V."/>
            <person name="Los D.A."/>
        </authorList>
    </citation>
    <scope>NUCLEOTIDE SEQUENCE [LARGE SCALE GENOMIC DNA]</scope>
    <source>
        <strain evidence="1 2">IPPAS B-1220</strain>
    </source>
</reference>
<gene>
    <name evidence="1" type="ORF">BH720_024055</name>
</gene>